<dbReference type="EMBL" id="CP158375">
    <property type="protein sequence ID" value="XDO95655.1"/>
    <property type="molecule type" value="Genomic_DNA"/>
</dbReference>
<reference evidence="1" key="1">
    <citation type="submission" date="2024-06" db="EMBL/GenBank/DDBJ databases">
        <title>Caulobacter inopinatus, sp. nov.</title>
        <authorList>
            <person name="Donachie S.P."/>
        </authorList>
    </citation>
    <scope>NUCLEOTIDE SEQUENCE</scope>
    <source>
        <strain evidence="1">73W</strain>
    </source>
</reference>
<evidence type="ECO:0000313" key="1">
    <source>
        <dbReference type="EMBL" id="XDO95655.1"/>
    </source>
</evidence>
<protein>
    <submittedName>
        <fullName evidence="1">Chemotaxis protein CheE</fullName>
    </submittedName>
</protein>
<dbReference type="RefSeq" id="WP_369058501.1">
    <property type="nucleotide sequence ID" value="NZ_CP158375.1"/>
</dbReference>
<dbReference type="AlphaFoldDB" id="A0AB39KPY8"/>
<sequence length="156" mass="17369">MSVARTFHVPNRLGAVMRRSGGIRASEAIERAEAGVEQFRDECLKTIGQVMTELDERFGPTAEREGADFEALYTLVLKMIDVSGFVSHTGLDRAAVSMCTLVDTMSERGRWRWPAVDVHLDAMRLLWTQGDTLAEGEREAVIDGLYKVSKHKPASE</sequence>
<gene>
    <name evidence="1" type="ORF">ABOZ73_12685</name>
</gene>
<name>A0AB39KPY8_9CAUL</name>
<organism evidence="1">
    <name type="scientific">Caulobacter sp. 73W</name>
    <dbReference type="NCBI Taxonomy" id="3161137"/>
    <lineage>
        <taxon>Bacteria</taxon>
        <taxon>Pseudomonadati</taxon>
        <taxon>Pseudomonadota</taxon>
        <taxon>Alphaproteobacteria</taxon>
        <taxon>Caulobacterales</taxon>
        <taxon>Caulobacteraceae</taxon>
        <taxon>Caulobacter</taxon>
    </lineage>
</organism>
<proteinExistence type="predicted"/>
<accession>A0AB39KPY8</accession>